<name>A0A2S0MT40_9RHOB</name>
<evidence type="ECO:0000259" key="3">
    <source>
        <dbReference type="Pfam" id="PF01266"/>
    </source>
</evidence>
<dbReference type="InterPro" id="IPR036188">
    <property type="entry name" value="FAD/NAD-bd_sf"/>
</dbReference>
<keyword evidence="1" id="KW-0560">Oxidoreductase</keyword>
<feature type="domain" description="FAD dependent oxidoreductase" evidence="3">
    <location>
        <begin position="59"/>
        <end position="421"/>
    </location>
</feature>
<keyword evidence="5" id="KW-1185">Reference proteome</keyword>
<evidence type="ECO:0000256" key="2">
    <source>
        <dbReference type="SAM" id="MobiDB-lite"/>
    </source>
</evidence>
<dbReference type="PANTHER" id="PTHR13847:SF281">
    <property type="entry name" value="FAD DEPENDENT OXIDOREDUCTASE DOMAIN-CONTAINING PROTEIN"/>
    <property type="match status" value="1"/>
</dbReference>
<dbReference type="GO" id="GO:0016491">
    <property type="term" value="F:oxidoreductase activity"/>
    <property type="evidence" value="ECO:0007669"/>
    <property type="project" value="UniProtKB-KW"/>
</dbReference>
<dbReference type="Proteomes" id="UP000237655">
    <property type="component" value="Chromosome"/>
</dbReference>
<dbReference type="AlphaFoldDB" id="A0A2S0MT40"/>
<dbReference type="Gene3D" id="3.30.9.10">
    <property type="entry name" value="D-Amino Acid Oxidase, subunit A, domain 2"/>
    <property type="match status" value="1"/>
</dbReference>
<dbReference type="KEGG" id="thas:C6Y53_15950"/>
<dbReference type="InterPro" id="IPR006076">
    <property type="entry name" value="FAD-dep_OxRdtase"/>
</dbReference>
<dbReference type="RefSeq" id="WP_106473365.1">
    <property type="nucleotide sequence ID" value="NZ_CP027665.1"/>
</dbReference>
<evidence type="ECO:0000256" key="1">
    <source>
        <dbReference type="ARBA" id="ARBA00023002"/>
    </source>
</evidence>
<protein>
    <submittedName>
        <fullName evidence="4">FAD-binding oxidoreductase</fullName>
    </submittedName>
</protein>
<organism evidence="4 5">
    <name type="scientific">Pukyongiella litopenaei</name>
    <dbReference type="NCBI Taxonomy" id="2605946"/>
    <lineage>
        <taxon>Bacteria</taxon>
        <taxon>Pseudomonadati</taxon>
        <taxon>Pseudomonadota</taxon>
        <taxon>Alphaproteobacteria</taxon>
        <taxon>Rhodobacterales</taxon>
        <taxon>Paracoccaceae</taxon>
        <taxon>Pukyongiella</taxon>
    </lineage>
</organism>
<reference evidence="5" key="1">
    <citation type="submission" date="2018-03" db="EMBL/GenBank/DDBJ databases">
        <title>Genomic analysis of the strain SH-1 isolated from shrimp intestine.</title>
        <authorList>
            <person name="Kim Y.-S."/>
            <person name="Kim S.-E."/>
            <person name="Kim K.-H."/>
        </authorList>
    </citation>
    <scope>NUCLEOTIDE SEQUENCE [LARGE SCALE GENOMIC DNA]</scope>
    <source>
        <strain evidence="5">SH-1</strain>
    </source>
</reference>
<gene>
    <name evidence="4" type="ORF">C6Y53_15950</name>
</gene>
<dbReference type="GO" id="GO:0005737">
    <property type="term" value="C:cytoplasm"/>
    <property type="evidence" value="ECO:0007669"/>
    <property type="project" value="TreeGrafter"/>
</dbReference>
<dbReference type="Gene3D" id="3.50.50.60">
    <property type="entry name" value="FAD/NAD(P)-binding domain"/>
    <property type="match status" value="1"/>
</dbReference>
<sequence length="468" mass="52352">MVDDTIPRHWPQSSYDPKYDPIIDAGPGHNRDYAPTYWIGTAGTPPEDDGPVSGDIDADVVVVGSGYTGLSTAIHLARDHGIQCVVLEANTSAWGCSTRNGGQAQISSGRLKRSQWIQRWGVDVAKAMHREVTEAFELFNDLIAQDDIDCDPQLGGHYYIAHRDKAMGSLRKESALLNDVFGYGSRIIERDELHKQHVRDMEGAGALWEPDGTCIHAAKLAFGYIRMARRLGVKIHSGSPVMGWETKNGVHHLRTPGGTVRAKSVALATAGYTPPGLNRRTRHRLMPILSNSMVTRPLTQSELDDCGIRTMSPLTDTRTLRHYYRLLPDNRMQIGSRSAVTGRDAENDRHLQLLRKGLARKFPALEDINLDYSWWGWVDVSHDMMPRIFQPNPDERIFYAMGYGGNGVMYSAQAGRRMAQLVAGDKSDEAFRLPIFTSPLPSHGLLTPFRRLGQRVAYVWYYLNDEVI</sequence>
<accession>A0A2S0MT40</accession>
<dbReference type="SUPFAM" id="SSF51905">
    <property type="entry name" value="FAD/NAD(P)-binding domain"/>
    <property type="match status" value="1"/>
</dbReference>
<proteinExistence type="predicted"/>
<evidence type="ECO:0000313" key="4">
    <source>
        <dbReference type="EMBL" id="AVO39055.1"/>
    </source>
</evidence>
<dbReference type="PANTHER" id="PTHR13847">
    <property type="entry name" value="SARCOSINE DEHYDROGENASE-RELATED"/>
    <property type="match status" value="1"/>
</dbReference>
<dbReference type="Pfam" id="PF01266">
    <property type="entry name" value="DAO"/>
    <property type="match status" value="1"/>
</dbReference>
<dbReference type="EMBL" id="CP027665">
    <property type="protein sequence ID" value="AVO39055.1"/>
    <property type="molecule type" value="Genomic_DNA"/>
</dbReference>
<evidence type="ECO:0000313" key="5">
    <source>
        <dbReference type="Proteomes" id="UP000237655"/>
    </source>
</evidence>
<feature type="region of interest" description="Disordered" evidence="2">
    <location>
        <begin position="1"/>
        <end position="23"/>
    </location>
</feature>